<dbReference type="PANTHER" id="PTHR33491">
    <property type="entry name" value="OSJNBA0016N04.9 PROTEIN"/>
    <property type="match status" value="1"/>
</dbReference>
<proteinExistence type="predicted"/>
<dbReference type="EnsemblPlants" id="KQL24090">
    <property type="protein sequence ID" value="KQL24090"/>
    <property type="gene ID" value="SETIT_031954mg"/>
</dbReference>
<dbReference type="Gramene" id="KQL24090">
    <property type="protein sequence ID" value="KQL24090"/>
    <property type="gene ID" value="SETIT_031954mg"/>
</dbReference>
<keyword evidence="2" id="KW-1185">Reference proteome</keyword>
<dbReference type="InParanoid" id="K3ZZC2"/>
<accession>K3ZZC2</accession>
<dbReference type="EMBL" id="AGNK02001009">
    <property type="status" value="NOT_ANNOTATED_CDS"/>
    <property type="molecule type" value="Genomic_DNA"/>
</dbReference>
<dbReference type="Proteomes" id="UP000004995">
    <property type="component" value="Unassembled WGS sequence"/>
</dbReference>
<evidence type="ECO:0000313" key="1">
    <source>
        <dbReference type="EnsemblPlants" id="KQL24090"/>
    </source>
</evidence>
<reference evidence="2" key="1">
    <citation type="journal article" date="2012" name="Nat. Biotechnol.">
        <title>Reference genome sequence of the model plant Setaria.</title>
        <authorList>
            <person name="Bennetzen J.L."/>
            <person name="Schmutz J."/>
            <person name="Wang H."/>
            <person name="Percifield R."/>
            <person name="Hawkins J."/>
            <person name="Pontaroli A.C."/>
            <person name="Estep M."/>
            <person name="Feng L."/>
            <person name="Vaughn J.N."/>
            <person name="Grimwood J."/>
            <person name="Jenkins J."/>
            <person name="Barry K."/>
            <person name="Lindquist E."/>
            <person name="Hellsten U."/>
            <person name="Deshpande S."/>
            <person name="Wang X."/>
            <person name="Wu X."/>
            <person name="Mitros T."/>
            <person name="Triplett J."/>
            <person name="Yang X."/>
            <person name="Ye C.Y."/>
            <person name="Mauro-Herrera M."/>
            <person name="Wang L."/>
            <person name="Li P."/>
            <person name="Sharma M."/>
            <person name="Sharma R."/>
            <person name="Ronald P.C."/>
            <person name="Panaud O."/>
            <person name="Kellogg E.A."/>
            <person name="Brutnell T.P."/>
            <person name="Doust A.N."/>
            <person name="Tuskan G.A."/>
            <person name="Rokhsar D."/>
            <person name="Devos K.M."/>
        </authorList>
    </citation>
    <scope>NUCLEOTIDE SEQUENCE [LARGE SCALE GENOMIC DNA]</scope>
    <source>
        <strain evidence="2">cv. Yugu1</strain>
    </source>
</reference>
<reference evidence="1" key="2">
    <citation type="submission" date="2018-08" db="UniProtKB">
        <authorList>
            <consortium name="EnsemblPlants"/>
        </authorList>
    </citation>
    <scope>IDENTIFICATION</scope>
    <source>
        <strain evidence="1">Yugu1</strain>
    </source>
</reference>
<name>K3ZZC2_SETIT</name>
<evidence type="ECO:0008006" key="3">
    <source>
        <dbReference type="Google" id="ProtNLM"/>
    </source>
</evidence>
<dbReference type="HOGENOM" id="CLU_1954402_0_0_1"/>
<evidence type="ECO:0000313" key="2">
    <source>
        <dbReference type="Proteomes" id="UP000004995"/>
    </source>
</evidence>
<organism evidence="1 2">
    <name type="scientific">Setaria italica</name>
    <name type="common">Foxtail millet</name>
    <name type="synonym">Panicum italicum</name>
    <dbReference type="NCBI Taxonomy" id="4555"/>
    <lineage>
        <taxon>Eukaryota</taxon>
        <taxon>Viridiplantae</taxon>
        <taxon>Streptophyta</taxon>
        <taxon>Embryophyta</taxon>
        <taxon>Tracheophyta</taxon>
        <taxon>Spermatophyta</taxon>
        <taxon>Magnoliopsida</taxon>
        <taxon>Liliopsida</taxon>
        <taxon>Poales</taxon>
        <taxon>Poaceae</taxon>
        <taxon>PACMAD clade</taxon>
        <taxon>Panicoideae</taxon>
        <taxon>Panicodae</taxon>
        <taxon>Paniceae</taxon>
        <taxon>Cenchrinae</taxon>
        <taxon>Setaria</taxon>
    </lineage>
</organism>
<dbReference type="AlphaFoldDB" id="K3ZZC2"/>
<sequence length="129" mass="14487">CTRRRGNKSVPFPFGLEDGCFARKQFHLDCKHTTSSILLAADFIHHVTNIYVDKGLLEYIIADTNNAKADIAIWDNVPRLYVYSEDLALISVEWFVAHITCQEAKQNTSGYACVSDNSECITSKHIGGY</sequence>
<protein>
    <recommendedName>
        <fullName evidence="3">Wall-associated receptor kinase galacturonan-binding domain-containing protein</fullName>
    </recommendedName>
</protein>